<keyword evidence="2" id="KW-1185">Reference proteome</keyword>
<evidence type="ECO:0008006" key="3">
    <source>
        <dbReference type="Google" id="ProtNLM"/>
    </source>
</evidence>
<gene>
    <name evidence="1" type="ORF">IFM89_012602</name>
</gene>
<accession>A0A835M5X1</accession>
<evidence type="ECO:0000313" key="2">
    <source>
        <dbReference type="Proteomes" id="UP000631114"/>
    </source>
</evidence>
<dbReference type="OrthoDB" id="1924068at2759"/>
<reference evidence="1 2" key="1">
    <citation type="submission" date="2020-10" db="EMBL/GenBank/DDBJ databases">
        <title>The Coptis chinensis genome and diversification of protoberbering-type alkaloids.</title>
        <authorList>
            <person name="Wang B."/>
            <person name="Shu S."/>
            <person name="Song C."/>
            <person name="Liu Y."/>
        </authorList>
    </citation>
    <scope>NUCLEOTIDE SEQUENCE [LARGE SCALE GENOMIC DNA]</scope>
    <source>
        <strain evidence="1">HL-2020</strain>
        <tissue evidence="1">Leaf</tissue>
    </source>
</reference>
<evidence type="ECO:0000313" key="1">
    <source>
        <dbReference type="EMBL" id="KAF9620425.1"/>
    </source>
</evidence>
<protein>
    <recommendedName>
        <fullName evidence="3">DUF4283 domain-containing protein</fullName>
    </recommendedName>
</protein>
<dbReference type="Proteomes" id="UP000631114">
    <property type="component" value="Unassembled WGS sequence"/>
</dbReference>
<sequence length="145" mass="16651">MKGNIPSIRMPQKVDEKGLLYCKFCFIGRGFLTCEEDLRSIWGGDPWKFGDQIFQLSKWTPDFDPAVHRTSITAVWVKFPKLGQQYWDYEILMSVARGVGNLVGVDKHTLNREFSFFALVLVEIDLANPIPDKILVEEGESKSFF</sequence>
<dbReference type="PANTHER" id="PTHR31286:SF60">
    <property type="entry name" value="PROTEIN, PUTATIVE-RELATED"/>
    <property type="match status" value="1"/>
</dbReference>
<name>A0A835M5X1_9MAGN</name>
<dbReference type="EMBL" id="JADFTS010000002">
    <property type="protein sequence ID" value="KAF9620425.1"/>
    <property type="molecule type" value="Genomic_DNA"/>
</dbReference>
<dbReference type="PANTHER" id="PTHR31286">
    <property type="entry name" value="GLYCINE-RICH CELL WALL STRUCTURAL PROTEIN 1.8-LIKE"/>
    <property type="match status" value="1"/>
</dbReference>
<proteinExistence type="predicted"/>
<organism evidence="1 2">
    <name type="scientific">Coptis chinensis</name>
    <dbReference type="NCBI Taxonomy" id="261450"/>
    <lineage>
        <taxon>Eukaryota</taxon>
        <taxon>Viridiplantae</taxon>
        <taxon>Streptophyta</taxon>
        <taxon>Embryophyta</taxon>
        <taxon>Tracheophyta</taxon>
        <taxon>Spermatophyta</taxon>
        <taxon>Magnoliopsida</taxon>
        <taxon>Ranunculales</taxon>
        <taxon>Ranunculaceae</taxon>
        <taxon>Coptidoideae</taxon>
        <taxon>Coptis</taxon>
    </lineage>
</organism>
<dbReference type="AlphaFoldDB" id="A0A835M5X1"/>
<dbReference type="InterPro" id="IPR040256">
    <property type="entry name" value="At4g02000-like"/>
</dbReference>
<comment type="caution">
    <text evidence="1">The sequence shown here is derived from an EMBL/GenBank/DDBJ whole genome shotgun (WGS) entry which is preliminary data.</text>
</comment>